<accession>B8ETI8</accession>
<protein>
    <submittedName>
        <fullName evidence="2">Uncharacterized protein</fullName>
    </submittedName>
</protein>
<evidence type="ECO:0000313" key="2">
    <source>
        <dbReference type="EMBL" id="ACK52340.1"/>
    </source>
</evidence>
<dbReference type="RefSeq" id="WP_012592409.1">
    <property type="nucleotide sequence ID" value="NC_011666.1"/>
</dbReference>
<dbReference type="Proteomes" id="UP000002257">
    <property type="component" value="Chromosome"/>
</dbReference>
<proteinExistence type="predicted"/>
<evidence type="ECO:0000313" key="3">
    <source>
        <dbReference type="Proteomes" id="UP000002257"/>
    </source>
</evidence>
<keyword evidence="3" id="KW-1185">Reference proteome</keyword>
<reference evidence="2 3" key="1">
    <citation type="journal article" date="2010" name="J. Bacteriol.">
        <title>Complete genome sequence of the aerobic facultative methanotroph Methylocella silvestris BL2.</title>
        <authorList>
            <person name="Chen Y."/>
            <person name="Crombie A."/>
            <person name="Rahman M.T."/>
            <person name="Dedysh S.N."/>
            <person name="Liesack W."/>
            <person name="Stott M.B."/>
            <person name="Alam M."/>
            <person name="Theisen A.R."/>
            <person name="Murrell J.C."/>
            <person name="Dunfield P.F."/>
        </authorList>
    </citation>
    <scope>NUCLEOTIDE SEQUENCE [LARGE SCALE GENOMIC DNA]</scope>
    <source>
        <strain evidence="3">DSM 15510 / CIP 108128 / LMG 27833 / NCIMB 13906 / BL2</strain>
    </source>
</reference>
<dbReference type="HOGENOM" id="CLU_739277_0_0_5"/>
<gene>
    <name evidence="2" type="ordered locus">Msil_3448</name>
</gene>
<dbReference type="KEGG" id="msl:Msil_3448"/>
<dbReference type="SUPFAM" id="SSF55486">
    <property type="entry name" value="Metalloproteases ('zincins'), catalytic domain"/>
    <property type="match status" value="1"/>
</dbReference>
<evidence type="ECO:0000256" key="1">
    <source>
        <dbReference type="SAM" id="MobiDB-lite"/>
    </source>
</evidence>
<organism evidence="2 3">
    <name type="scientific">Methylocella silvestris (strain DSM 15510 / CIP 108128 / LMG 27833 / NCIMB 13906 / BL2)</name>
    <dbReference type="NCBI Taxonomy" id="395965"/>
    <lineage>
        <taxon>Bacteria</taxon>
        <taxon>Pseudomonadati</taxon>
        <taxon>Pseudomonadota</taxon>
        <taxon>Alphaproteobacteria</taxon>
        <taxon>Hyphomicrobiales</taxon>
        <taxon>Beijerinckiaceae</taxon>
        <taxon>Methylocella</taxon>
    </lineage>
</organism>
<feature type="region of interest" description="Disordered" evidence="1">
    <location>
        <begin position="1"/>
        <end position="29"/>
    </location>
</feature>
<dbReference type="OrthoDB" id="9836015at2"/>
<sequence length="374" mass="41348">MPILVKPLGELDRPPSSDNPTMHSTDGFDPLMPYQMIPLGKSREMVVQTGDFKAELNLAMGDISSMSDFRILRQTSPSLFPLPGPGVPVRRIALPERSVVQFTLFGRAPGLTVLEGRDRPVGGPPLKPDLQLLIAVKTLQIRRVAVCYLFDRVNRDTGARGDFAGHIEASNKVYLDQANFGIINIDGVAANTQARTLTLNGTMGKTFDLIDHQLIGRIIDGLNAKFPTLRRDANVIILPIPVPLVVKKKEANSQILGMGITWRKADGQRFNFLFLGPKIVLPRAKQGGRRPSPLRQLRNTISHELGHLLGLRHHPSEIVDLPPTLIGKEINPVFFNASFHNLMFPTTLIVSDRLNGAQVEDLHRSTGSLRQFDL</sequence>
<dbReference type="EMBL" id="CP001280">
    <property type="protein sequence ID" value="ACK52340.1"/>
    <property type="molecule type" value="Genomic_DNA"/>
</dbReference>
<dbReference type="AlphaFoldDB" id="B8ETI8"/>
<name>B8ETI8_METSB</name>